<dbReference type="Proteomes" id="UP000037931">
    <property type="component" value="Unassembled WGS sequence"/>
</dbReference>
<comment type="caution">
    <text evidence="2">The sequence shown here is derived from an EMBL/GenBank/DDBJ whole genome shotgun (WGS) entry which is preliminary data.</text>
</comment>
<dbReference type="RefSeq" id="WP_054064858.1">
    <property type="nucleotide sequence ID" value="NZ_JSYZ01000054.1"/>
</dbReference>
<dbReference type="Pfam" id="PF13264">
    <property type="entry name" value="DUF4055"/>
    <property type="match status" value="1"/>
</dbReference>
<evidence type="ECO:0000259" key="1">
    <source>
        <dbReference type="Pfam" id="PF13264"/>
    </source>
</evidence>
<dbReference type="InterPro" id="IPR025129">
    <property type="entry name" value="DUF4055"/>
</dbReference>
<organism evidence="2 3">
    <name type="scientific">Pseudomonas asplenii</name>
    <dbReference type="NCBI Taxonomy" id="53407"/>
    <lineage>
        <taxon>Bacteria</taxon>
        <taxon>Pseudomonadati</taxon>
        <taxon>Pseudomonadota</taxon>
        <taxon>Gammaproteobacteria</taxon>
        <taxon>Pseudomonadales</taxon>
        <taxon>Pseudomonadaceae</taxon>
        <taxon>Pseudomonas</taxon>
    </lineage>
</organism>
<dbReference type="AlphaFoldDB" id="A0A0M9GBK5"/>
<evidence type="ECO:0000313" key="3">
    <source>
        <dbReference type="Proteomes" id="UP000037931"/>
    </source>
</evidence>
<dbReference type="EMBL" id="JSYZ01000054">
    <property type="protein sequence ID" value="KPA87060.1"/>
    <property type="molecule type" value="Genomic_DNA"/>
</dbReference>
<sequence length="464" mass="51395">MSNDPSKTLPAVDAMREDWALVDALMGGTKAMQAAGKRYLPKWPKEDDDAYRERLSLSTLLPAFSETVQNMKGRVFAENIVLGEDVPESIKAYAQNFDRQGNNLQVWAQQLFTVGLSHGLCHVLVDYPKTKDEQGNSVVRTAADEKAAGVRPYAVMIHPQQVIGWLSEEKGGECSLSQFWYAEAVEERAGDFGVAIIPQIRVLVPGGWRVYRKIEDASGKKEWTKVDEGANTLSVIPLATFYTKRTGFMTATPPLLELAHLNKKHWQSQSDQDNILHVARVPMLMISGIDDDAFELKVGTSSATKLPTGGDMKWVEHTGAAIEAGRKSLEDLEDQMRIAGAKLLQKDKQTTKTATQAEEEAAQEMSPLQTMAGQLEDTLDQVLQFFALWKGEKEGGHVKVNGNFDVDFAPETTLPLLLNMATQGRLSDETLFNEYKRRGVVSDDIEWEVEKQKIADQGPALGAL</sequence>
<name>A0A0M9GBK5_9PSED</name>
<proteinExistence type="predicted"/>
<evidence type="ECO:0000313" key="2">
    <source>
        <dbReference type="EMBL" id="KPA87060.1"/>
    </source>
</evidence>
<reference evidence="2 3" key="1">
    <citation type="journal article" date="2015" name="PLoS ONE">
        <title>Rice-Infecting Pseudomonas Genomes Are Highly Accessorized and Harbor Multiple Putative Virulence Mechanisms to Cause Sheath Brown Rot.</title>
        <authorList>
            <person name="Quibod I.L."/>
            <person name="Grande G."/>
            <person name="Oreiro E.G."/>
            <person name="Borja F.N."/>
            <person name="Dossa G.S."/>
            <person name="Mauleon R."/>
            <person name="Cruz C.V."/>
            <person name="Oliva R."/>
        </authorList>
    </citation>
    <scope>NUCLEOTIDE SEQUENCE [LARGE SCALE GENOMIC DNA]</scope>
    <source>
        <strain evidence="2 3">IRRI 6609</strain>
    </source>
</reference>
<gene>
    <name evidence="2" type="ORF">PF66_06405</name>
</gene>
<dbReference type="OrthoDB" id="6668483at2"/>
<feature type="domain" description="DUF4055" evidence="1">
    <location>
        <begin position="254"/>
        <end position="389"/>
    </location>
</feature>
<keyword evidence="3" id="KW-1185">Reference proteome</keyword>
<dbReference type="STRING" id="50340.PF66_06405"/>
<accession>A0A0M9GBK5</accession>
<protein>
    <recommendedName>
        <fullName evidence="1">DUF4055 domain-containing protein</fullName>
    </recommendedName>
</protein>
<dbReference type="PATRIC" id="fig|50340.43.peg.5084"/>